<proteinExistence type="predicted"/>
<keyword evidence="1" id="KW-0689">Ribosomal protein</keyword>
<accession>A0A1Y2SAE1</accession>
<comment type="caution">
    <text evidence="1">The sequence shown here is derived from an EMBL/GenBank/DDBJ whole genome shotgun (WGS) entry which is preliminary data.</text>
</comment>
<dbReference type="OrthoDB" id="6465493at2"/>
<dbReference type="GO" id="GO:0005840">
    <property type="term" value="C:ribosome"/>
    <property type="evidence" value="ECO:0007669"/>
    <property type="project" value="UniProtKB-KW"/>
</dbReference>
<name>A0A1Y2SAE1_9GAMM</name>
<dbReference type="RefSeq" id="WP_086114260.1">
    <property type="nucleotide sequence ID" value="NZ_CAWNHF010000187.1"/>
</dbReference>
<evidence type="ECO:0000313" key="2">
    <source>
        <dbReference type="Proteomes" id="UP000194204"/>
    </source>
</evidence>
<dbReference type="AlphaFoldDB" id="A0A1Y2SAE1"/>
<evidence type="ECO:0000313" key="1">
    <source>
        <dbReference type="EMBL" id="OTA14483.1"/>
    </source>
</evidence>
<gene>
    <name evidence="1" type="ORF">Xbed_03674</name>
</gene>
<dbReference type="Proteomes" id="UP000194204">
    <property type="component" value="Unassembled WGS sequence"/>
</dbReference>
<keyword evidence="1" id="KW-0687">Ribonucleoprotein</keyword>
<dbReference type="EMBL" id="MUBK01000078">
    <property type="protein sequence ID" value="OTA14483.1"/>
    <property type="molecule type" value="Genomic_DNA"/>
</dbReference>
<keyword evidence="2" id="KW-1185">Reference proteome</keyword>
<organism evidence="1 2">
    <name type="scientific">Xenorhabdus beddingii</name>
    <dbReference type="NCBI Taxonomy" id="40578"/>
    <lineage>
        <taxon>Bacteria</taxon>
        <taxon>Pseudomonadati</taxon>
        <taxon>Pseudomonadota</taxon>
        <taxon>Gammaproteobacteria</taxon>
        <taxon>Enterobacterales</taxon>
        <taxon>Morganellaceae</taxon>
        <taxon>Xenorhabdus</taxon>
    </lineage>
</organism>
<sequence length="62" mass="7276">MSNDLIEEKDVFDMLGKKRTAVYRLRKKYGFPEPVLNYPARYRLSAIQKWLDDGGINRNLTA</sequence>
<protein>
    <submittedName>
        <fullName evidence="1">50S ribosomal protein L7/L12</fullName>
    </submittedName>
</protein>
<reference evidence="1 2" key="1">
    <citation type="submission" date="2017-01" db="EMBL/GenBank/DDBJ databases">
        <title>Deconstructing symbiosis and pathogenesis requirements using a combined genomic-metabolomic approach.</title>
        <authorList>
            <person name="Tobias N.J."/>
            <person name="Wolff H."/>
            <person name="Djahanschiri B."/>
            <person name="Ebersberger I."/>
            <person name="Bode H.B."/>
        </authorList>
    </citation>
    <scope>NUCLEOTIDE SEQUENCE [LARGE SCALE GENOMIC DNA]</scope>
    <source>
        <strain evidence="1 2">DSM 4764</strain>
    </source>
</reference>